<dbReference type="AlphaFoldDB" id="A0A9E7GWF8"/>
<proteinExistence type="inferred from homology"/>
<evidence type="ECO:0000256" key="5">
    <source>
        <dbReference type="ARBA" id="ARBA00022679"/>
    </source>
</evidence>
<accession>A0A9E7GWF8</accession>
<keyword evidence="5" id="KW-0808">Transferase</keyword>
<keyword evidence="19" id="KW-1185">Reference proteome</keyword>
<evidence type="ECO:0000259" key="17">
    <source>
        <dbReference type="PROSITE" id="PS50089"/>
    </source>
</evidence>
<evidence type="ECO:0000256" key="9">
    <source>
        <dbReference type="ARBA" id="ARBA00022786"/>
    </source>
</evidence>
<feature type="transmembrane region" description="Helical" evidence="16">
    <location>
        <begin position="27"/>
        <end position="48"/>
    </location>
</feature>
<comment type="pathway">
    <text evidence="3">Protein modification; protein ubiquitination.</text>
</comment>
<evidence type="ECO:0000256" key="14">
    <source>
        <dbReference type="PROSITE-ProRule" id="PRU00175"/>
    </source>
</evidence>
<dbReference type="Proteomes" id="UP001055439">
    <property type="component" value="Chromosome 7"/>
</dbReference>
<evidence type="ECO:0000256" key="8">
    <source>
        <dbReference type="ARBA" id="ARBA00022771"/>
    </source>
</evidence>
<keyword evidence="9" id="KW-0833">Ubl conjugation pathway</keyword>
<evidence type="ECO:0000256" key="3">
    <source>
        <dbReference type="ARBA" id="ARBA00004906"/>
    </source>
</evidence>
<sequence length="266" mass="28285">MSTSDQSMGGGGGGGGDNAGVKISSEIVVAVIIFFIMVVVLAFFFYLYAKRRLRSALRARSRSRFHFAAADPGPLPVPGRGLEAAMLRSLPVTVYRAADFREGIECAVCLSQLTDGEVARLLPKCGHGFHLDCIDMWFCSHSTCPLCRRPVGINPNAEPVSGLPTVHAQMNAGNSVTTATVANRDGSLESSSSSSGALVIEIPRRVAEGFPPVSRLTAEEATSPVPARFRSLMRLWSQGRRAAGPSHSPSERGDTEAMGEGSRGKH</sequence>
<dbReference type="InterPro" id="IPR044600">
    <property type="entry name" value="ATL1/ATL16-like"/>
</dbReference>
<reference evidence="18" key="1">
    <citation type="submission" date="2022-05" db="EMBL/GenBank/DDBJ databases">
        <title>The Musa troglodytarum L. genome provides insights into the mechanism of non-climacteric behaviour and enrichment of carotenoids.</title>
        <authorList>
            <person name="Wang J."/>
        </authorList>
    </citation>
    <scope>NUCLEOTIDE SEQUENCE</scope>
    <source>
        <tissue evidence="18">Leaf</tissue>
    </source>
</reference>
<evidence type="ECO:0000256" key="16">
    <source>
        <dbReference type="SAM" id="Phobius"/>
    </source>
</evidence>
<gene>
    <name evidence="18" type="ORF">MUK42_11801</name>
</gene>
<dbReference type="InterPro" id="IPR001841">
    <property type="entry name" value="Znf_RING"/>
</dbReference>
<dbReference type="PANTHER" id="PTHR46913">
    <property type="entry name" value="RING-H2 FINGER PROTEIN ATL16"/>
    <property type="match status" value="1"/>
</dbReference>
<dbReference type="GO" id="GO:0008270">
    <property type="term" value="F:zinc ion binding"/>
    <property type="evidence" value="ECO:0007669"/>
    <property type="project" value="UniProtKB-KW"/>
</dbReference>
<dbReference type="CDD" id="cd16461">
    <property type="entry name" value="RING-H2_EL5-like"/>
    <property type="match status" value="1"/>
</dbReference>
<feature type="region of interest" description="Disordered" evidence="15">
    <location>
        <begin position="236"/>
        <end position="266"/>
    </location>
</feature>
<dbReference type="Pfam" id="PF13639">
    <property type="entry name" value="zf-RING_2"/>
    <property type="match status" value="1"/>
</dbReference>
<evidence type="ECO:0000256" key="12">
    <source>
        <dbReference type="ARBA" id="ARBA00023136"/>
    </source>
</evidence>
<feature type="domain" description="RING-type" evidence="17">
    <location>
        <begin position="106"/>
        <end position="148"/>
    </location>
</feature>
<evidence type="ECO:0000313" key="18">
    <source>
        <dbReference type="EMBL" id="URE18633.1"/>
    </source>
</evidence>
<keyword evidence="6 16" id="KW-0812">Transmembrane</keyword>
<evidence type="ECO:0000256" key="7">
    <source>
        <dbReference type="ARBA" id="ARBA00022723"/>
    </source>
</evidence>
<dbReference type="InterPro" id="IPR013083">
    <property type="entry name" value="Znf_RING/FYVE/PHD"/>
</dbReference>
<evidence type="ECO:0000256" key="6">
    <source>
        <dbReference type="ARBA" id="ARBA00022692"/>
    </source>
</evidence>
<evidence type="ECO:0000256" key="1">
    <source>
        <dbReference type="ARBA" id="ARBA00000900"/>
    </source>
</evidence>
<dbReference type="SUPFAM" id="SSF57850">
    <property type="entry name" value="RING/U-box"/>
    <property type="match status" value="1"/>
</dbReference>
<dbReference type="OrthoDB" id="773225at2759"/>
<keyword evidence="10" id="KW-0862">Zinc</keyword>
<dbReference type="PROSITE" id="PS50089">
    <property type="entry name" value="ZF_RING_2"/>
    <property type="match status" value="1"/>
</dbReference>
<dbReference type="Gene3D" id="3.30.40.10">
    <property type="entry name" value="Zinc/RING finger domain, C3HC4 (zinc finger)"/>
    <property type="match status" value="1"/>
</dbReference>
<comment type="subcellular location">
    <subcellularLocation>
        <location evidence="2">Membrane</location>
        <topology evidence="2">Single-pass membrane protein</topology>
    </subcellularLocation>
</comment>
<protein>
    <recommendedName>
        <fullName evidence="4">RING-type E3 ubiquitin transferase</fullName>
        <ecNumber evidence="4">2.3.2.27</ecNumber>
    </recommendedName>
</protein>
<keyword evidence="11 16" id="KW-1133">Transmembrane helix</keyword>
<evidence type="ECO:0000313" key="19">
    <source>
        <dbReference type="Proteomes" id="UP001055439"/>
    </source>
</evidence>
<dbReference type="PANTHER" id="PTHR46913:SF1">
    <property type="entry name" value="RING-H2 FINGER PROTEIN ATL16"/>
    <property type="match status" value="1"/>
</dbReference>
<dbReference type="FunFam" id="3.30.40.10:FF:000475">
    <property type="entry name" value="RING-H2 finger protein ATL3"/>
    <property type="match status" value="1"/>
</dbReference>
<evidence type="ECO:0000256" key="4">
    <source>
        <dbReference type="ARBA" id="ARBA00012483"/>
    </source>
</evidence>
<keyword evidence="12 16" id="KW-0472">Membrane</keyword>
<name>A0A9E7GWF8_9LILI</name>
<comment type="catalytic activity">
    <reaction evidence="1">
        <text>S-ubiquitinyl-[E2 ubiquitin-conjugating enzyme]-L-cysteine + [acceptor protein]-L-lysine = [E2 ubiquitin-conjugating enzyme]-L-cysteine + N(6)-ubiquitinyl-[acceptor protein]-L-lysine.</text>
        <dbReference type="EC" id="2.3.2.27"/>
    </reaction>
</comment>
<evidence type="ECO:0000256" key="10">
    <source>
        <dbReference type="ARBA" id="ARBA00022833"/>
    </source>
</evidence>
<dbReference type="SMART" id="SM00184">
    <property type="entry name" value="RING"/>
    <property type="match status" value="1"/>
</dbReference>
<organism evidence="18 19">
    <name type="scientific">Musa troglodytarum</name>
    <name type="common">fe'i banana</name>
    <dbReference type="NCBI Taxonomy" id="320322"/>
    <lineage>
        <taxon>Eukaryota</taxon>
        <taxon>Viridiplantae</taxon>
        <taxon>Streptophyta</taxon>
        <taxon>Embryophyta</taxon>
        <taxon>Tracheophyta</taxon>
        <taxon>Spermatophyta</taxon>
        <taxon>Magnoliopsida</taxon>
        <taxon>Liliopsida</taxon>
        <taxon>Zingiberales</taxon>
        <taxon>Musaceae</taxon>
        <taxon>Musa</taxon>
    </lineage>
</organism>
<dbReference type="EMBL" id="CP097509">
    <property type="protein sequence ID" value="URE18633.1"/>
    <property type="molecule type" value="Genomic_DNA"/>
</dbReference>
<dbReference type="GO" id="GO:0016567">
    <property type="term" value="P:protein ubiquitination"/>
    <property type="evidence" value="ECO:0007669"/>
    <property type="project" value="InterPro"/>
</dbReference>
<keyword evidence="8 14" id="KW-0863">Zinc-finger</keyword>
<comment type="similarity">
    <text evidence="13">Belongs to the RING-type zinc finger family. ATL subfamily.</text>
</comment>
<dbReference type="EC" id="2.3.2.27" evidence="4"/>
<evidence type="ECO:0000256" key="2">
    <source>
        <dbReference type="ARBA" id="ARBA00004167"/>
    </source>
</evidence>
<keyword evidence="7" id="KW-0479">Metal-binding</keyword>
<evidence type="ECO:0000256" key="11">
    <source>
        <dbReference type="ARBA" id="ARBA00022989"/>
    </source>
</evidence>
<dbReference type="GO" id="GO:0016020">
    <property type="term" value="C:membrane"/>
    <property type="evidence" value="ECO:0007669"/>
    <property type="project" value="UniProtKB-SubCell"/>
</dbReference>
<evidence type="ECO:0000256" key="13">
    <source>
        <dbReference type="ARBA" id="ARBA00024209"/>
    </source>
</evidence>
<evidence type="ECO:0000256" key="15">
    <source>
        <dbReference type="SAM" id="MobiDB-lite"/>
    </source>
</evidence>
<dbReference type="GO" id="GO:0061630">
    <property type="term" value="F:ubiquitin protein ligase activity"/>
    <property type="evidence" value="ECO:0007669"/>
    <property type="project" value="UniProtKB-EC"/>
</dbReference>